<sequence>MVNVTAKYLIDGDQLSPIQLQRLLGDIGYKDGVGITIFHNGTFGKYNIEFCRQCKTTGVTTIEAPNIKNGADFLLISELTLILCNARTANIFVYTNDKSLAMAAKFIGSRYFTEINIKPICIVAV</sequence>
<dbReference type="EMBL" id="NPIB01000002">
    <property type="protein sequence ID" value="PLC59303.1"/>
    <property type="molecule type" value="Genomic_DNA"/>
</dbReference>
<name>A0A2N4UWC4_9GAMM</name>
<comment type="caution">
    <text evidence="1">The sequence shown here is derived from an EMBL/GenBank/DDBJ whole genome shotgun (WGS) entry which is preliminary data.</text>
</comment>
<reference evidence="1 2" key="1">
    <citation type="journal article" date="2018" name="Syst. Appl. Microbiol.">
        <title>Photobacterium carnosum sp. nov., isolated from spoiled modified atmosphere packaged poultry meat.</title>
        <authorList>
            <person name="Hilgarth M."/>
            <person name="Fuertes S."/>
            <person name="Ehrmann M."/>
            <person name="Vogel R.F."/>
        </authorList>
    </citation>
    <scope>NUCLEOTIDE SEQUENCE [LARGE SCALE GENOMIC DNA]</scope>
    <source>
        <strain evidence="1 2">TMW 2.2021</strain>
    </source>
</reference>
<dbReference type="Proteomes" id="UP000234420">
    <property type="component" value="Unassembled WGS sequence"/>
</dbReference>
<dbReference type="AlphaFoldDB" id="A0A2N4UWC4"/>
<evidence type="ECO:0000313" key="1">
    <source>
        <dbReference type="EMBL" id="PLC59303.1"/>
    </source>
</evidence>
<accession>A0A2N4UWC4</accession>
<protein>
    <recommendedName>
        <fullName evidence="3">NYN domain-containing protein</fullName>
    </recommendedName>
</protein>
<organism evidence="1 2">
    <name type="scientific">Photobacterium carnosum</name>
    <dbReference type="NCBI Taxonomy" id="2023717"/>
    <lineage>
        <taxon>Bacteria</taxon>
        <taxon>Pseudomonadati</taxon>
        <taxon>Pseudomonadota</taxon>
        <taxon>Gammaproteobacteria</taxon>
        <taxon>Vibrionales</taxon>
        <taxon>Vibrionaceae</taxon>
        <taxon>Photobacterium</taxon>
    </lineage>
</organism>
<gene>
    <name evidence="1" type="ORF">CIK00_03270</name>
</gene>
<proteinExistence type="predicted"/>
<evidence type="ECO:0000313" key="2">
    <source>
        <dbReference type="Proteomes" id="UP000234420"/>
    </source>
</evidence>
<dbReference type="RefSeq" id="WP_101767505.1">
    <property type="nucleotide sequence ID" value="NZ_BPPU01000003.1"/>
</dbReference>
<evidence type="ECO:0008006" key="3">
    <source>
        <dbReference type="Google" id="ProtNLM"/>
    </source>
</evidence>
<dbReference type="GeneID" id="69966777"/>
<keyword evidence="2" id="KW-1185">Reference proteome</keyword>